<reference evidence="1 2" key="1">
    <citation type="journal article" date="2018" name="New Phytol.">
        <title>Phylogenomics of Endogonaceae and evolution of mycorrhizas within Mucoromycota.</title>
        <authorList>
            <person name="Chang Y."/>
            <person name="Desiro A."/>
            <person name="Na H."/>
            <person name="Sandor L."/>
            <person name="Lipzen A."/>
            <person name="Clum A."/>
            <person name="Barry K."/>
            <person name="Grigoriev I.V."/>
            <person name="Martin F.M."/>
            <person name="Stajich J.E."/>
            <person name="Smith M.E."/>
            <person name="Bonito G."/>
            <person name="Spatafora J.W."/>
        </authorList>
    </citation>
    <scope>NUCLEOTIDE SEQUENCE [LARGE SCALE GENOMIC DNA]</scope>
    <source>
        <strain evidence="1 2">AD002</strain>
    </source>
</reference>
<keyword evidence="2" id="KW-1185">Reference proteome</keyword>
<sequence length="68" mass="7662">MHVHPMRSSADNRASEKGAVALADVLKTNMALQILNLDGTNSARNSNEDDKHRIRFQVLSYTSMYKKN</sequence>
<evidence type="ECO:0000313" key="2">
    <source>
        <dbReference type="Proteomes" id="UP000274822"/>
    </source>
</evidence>
<comment type="caution">
    <text evidence="1">The sequence shown here is derived from an EMBL/GenBank/DDBJ whole genome shotgun (WGS) entry which is preliminary data.</text>
</comment>
<protein>
    <submittedName>
        <fullName evidence="1">Uncharacterized protein</fullName>
    </submittedName>
</protein>
<name>A0A433P624_9FUNG</name>
<organism evidence="1 2">
    <name type="scientific">Jimgerdemannia flammicorona</name>
    <dbReference type="NCBI Taxonomy" id="994334"/>
    <lineage>
        <taxon>Eukaryota</taxon>
        <taxon>Fungi</taxon>
        <taxon>Fungi incertae sedis</taxon>
        <taxon>Mucoromycota</taxon>
        <taxon>Mucoromycotina</taxon>
        <taxon>Endogonomycetes</taxon>
        <taxon>Endogonales</taxon>
        <taxon>Endogonaceae</taxon>
        <taxon>Jimgerdemannia</taxon>
    </lineage>
</organism>
<dbReference type="SUPFAM" id="SSF52047">
    <property type="entry name" value="RNI-like"/>
    <property type="match status" value="1"/>
</dbReference>
<dbReference type="Proteomes" id="UP000274822">
    <property type="component" value="Unassembled WGS sequence"/>
</dbReference>
<gene>
    <name evidence="1" type="ORF">BC938DRAFT_478265</name>
</gene>
<dbReference type="AlphaFoldDB" id="A0A433P624"/>
<evidence type="ECO:0000313" key="1">
    <source>
        <dbReference type="EMBL" id="RUS12942.1"/>
    </source>
</evidence>
<accession>A0A433P624</accession>
<dbReference type="EMBL" id="RBNJ01031793">
    <property type="protein sequence ID" value="RUS12942.1"/>
    <property type="molecule type" value="Genomic_DNA"/>
</dbReference>
<proteinExistence type="predicted"/>